<dbReference type="Proteomes" id="UP000557217">
    <property type="component" value="Unassembled WGS sequence"/>
</dbReference>
<keyword evidence="12" id="KW-1185">Reference proteome</keyword>
<dbReference type="InterPro" id="IPR010065">
    <property type="entry name" value="AA_ABC_transptr_permease_3TM"/>
</dbReference>
<dbReference type="PANTHER" id="PTHR30614">
    <property type="entry name" value="MEMBRANE COMPONENT OF AMINO ACID ABC TRANSPORTER"/>
    <property type="match status" value="1"/>
</dbReference>
<dbReference type="InterPro" id="IPR043429">
    <property type="entry name" value="ArtM/GltK/GlnP/TcyL/YhdX-like"/>
</dbReference>
<dbReference type="Gene3D" id="1.10.3720.10">
    <property type="entry name" value="MetI-like"/>
    <property type="match status" value="1"/>
</dbReference>
<keyword evidence="3 9" id="KW-0813">Transport</keyword>
<keyword evidence="7 9" id="KW-1133">Transmembrane helix</keyword>
<dbReference type="SUPFAM" id="SSF161098">
    <property type="entry name" value="MetI-like"/>
    <property type="match status" value="1"/>
</dbReference>
<dbReference type="InterPro" id="IPR000515">
    <property type="entry name" value="MetI-like"/>
</dbReference>
<comment type="caution">
    <text evidence="11">The sequence shown here is derived from an EMBL/GenBank/DDBJ whole genome shotgun (WGS) entry which is preliminary data.</text>
</comment>
<feature type="transmembrane region" description="Helical" evidence="9">
    <location>
        <begin position="66"/>
        <end position="92"/>
    </location>
</feature>
<evidence type="ECO:0000259" key="10">
    <source>
        <dbReference type="PROSITE" id="PS50928"/>
    </source>
</evidence>
<dbReference type="InterPro" id="IPR035906">
    <property type="entry name" value="MetI-like_sf"/>
</dbReference>
<dbReference type="GO" id="GO:0006865">
    <property type="term" value="P:amino acid transport"/>
    <property type="evidence" value="ECO:0007669"/>
    <property type="project" value="UniProtKB-KW"/>
</dbReference>
<dbReference type="PANTHER" id="PTHR30614:SF20">
    <property type="entry name" value="GLUTAMINE TRANSPORT SYSTEM PERMEASE PROTEIN GLNP"/>
    <property type="match status" value="1"/>
</dbReference>
<feature type="transmembrane region" description="Helical" evidence="9">
    <location>
        <begin position="202"/>
        <end position="223"/>
    </location>
</feature>
<dbReference type="GO" id="GO:0022857">
    <property type="term" value="F:transmembrane transporter activity"/>
    <property type="evidence" value="ECO:0007669"/>
    <property type="project" value="InterPro"/>
</dbReference>
<dbReference type="EMBL" id="JACHGZ010000010">
    <property type="protein sequence ID" value="MBB5148841.1"/>
    <property type="molecule type" value="Genomic_DNA"/>
</dbReference>
<evidence type="ECO:0000256" key="9">
    <source>
        <dbReference type="RuleBase" id="RU363032"/>
    </source>
</evidence>
<protein>
    <submittedName>
        <fullName evidence="11">Putative lysine transport system permease protein</fullName>
    </submittedName>
</protein>
<keyword evidence="5 9" id="KW-0812">Transmembrane</keyword>
<comment type="similarity">
    <text evidence="2">Belongs to the binding-protein-dependent transport system permease family. HisMQ subfamily.</text>
</comment>
<keyword evidence="4" id="KW-1003">Cell membrane</keyword>
<evidence type="ECO:0000256" key="2">
    <source>
        <dbReference type="ARBA" id="ARBA00010072"/>
    </source>
</evidence>
<feature type="domain" description="ABC transmembrane type-1" evidence="10">
    <location>
        <begin position="22"/>
        <end position="220"/>
    </location>
</feature>
<name>A0A840PVT3_URETH</name>
<evidence type="ECO:0000256" key="5">
    <source>
        <dbReference type="ARBA" id="ARBA00022692"/>
    </source>
</evidence>
<dbReference type="NCBIfam" id="TIGR01726">
    <property type="entry name" value="HEQRo_perm_3TM"/>
    <property type="match status" value="1"/>
</dbReference>
<evidence type="ECO:0000313" key="11">
    <source>
        <dbReference type="EMBL" id="MBB5148841.1"/>
    </source>
</evidence>
<reference evidence="11 12" key="1">
    <citation type="submission" date="2020-08" db="EMBL/GenBank/DDBJ databases">
        <title>Genomic Encyclopedia of Type Strains, Phase IV (KMG-IV): sequencing the most valuable type-strain genomes for metagenomic binning, comparative biology and taxonomic classification.</title>
        <authorList>
            <person name="Goeker M."/>
        </authorList>
    </citation>
    <scope>NUCLEOTIDE SEQUENCE [LARGE SCALE GENOMIC DNA]</scope>
    <source>
        <strain evidence="11 12">DSM 10633</strain>
    </source>
</reference>
<feature type="transmembrane region" description="Helical" evidence="9">
    <location>
        <begin position="98"/>
        <end position="117"/>
    </location>
</feature>
<feature type="transmembrane region" description="Helical" evidence="9">
    <location>
        <begin position="20"/>
        <end position="45"/>
    </location>
</feature>
<keyword evidence="6" id="KW-0029">Amino-acid transport</keyword>
<dbReference type="GO" id="GO:0043190">
    <property type="term" value="C:ATP-binding cassette (ABC) transporter complex"/>
    <property type="evidence" value="ECO:0007669"/>
    <property type="project" value="InterPro"/>
</dbReference>
<dbReference type="Pfam" id="PF00528">
    <property type="entry name" value="BPD_transp_1"/>
    <property type="match status" value="1"/>
</dbReference>
<organism evidence="11 12">
    <name type="scientific">Ureibacillus thermosphaericus</name>
    <dbReference type="NCBI Taxonomy" id="51173"/>
    <lineage>
        <taxon>Bacteria</taxon>
        <taxon>Bacillati</taxon>
        <taxon>Bacillota</taxon>
        <taxon>Bacilli</taxon>
        <taxon>Bacillales</taxon>
        <taxon>Caryophanaceae</taxon>
        <taxon>Ureibacillus</taxon>
    </lineage>
</organism>
<dbReference type="RefSeq" id="WP_016839210.1">
    <property type="nucleotide sequence ID" value="NZ_AP018335.1"/>
</dbReference>
<sequence>MSFLETVWNIFQNNWDLFLRGAWIALILAILGTIFGAIIGFFIGVMHTIPLQKKSFKTYALKTINFILTCYVELFRGTPMMVQAMVVFYGLYAIDIQLNRFVAGLIVISLNTGAYMAEYVRGGIVSIDKGQYEASEAIGMNHFQTMFYIILPQVARNILPATGNQLVMNIKDSSVLSVISVVELFFTTNSVAGSTYRYAEAFLIACVLYFIMTFTVTRILLWFEKKMDGPDSYRVELVTGNKPIKDGE</sequence>
<evidence type="ECO:0000256" key="8">
    <source>
        <dbReference type="ARBA" id="ARBA00023136"/>
    </source>
</evidence>
<comment type="subcellular location">
    <subcellularLocation>
        <location evidence="1 9">Cell membrane</location>
        <topology evidence="1 9">Multi-pass membrane protein</topology>
    </subcellularLocation>
</comment>
<evidence type="ECO:0000256" key="6">
    <source>
        <dbReference type="ARBA" id="ARBA00022970"/>
    </source>
</evidence>
<dbReference type="AlphaFoldDB" id="A0A840PVT3"/>
<evidence type="ECO:0000256" key="7">
    <source>
        <dbReference type="ARBA" id="ARBA00022989"/>
    </source>
</evidence>
<dbReference type="CDD" id="cd06261">
    <property type="entry name" value="TM_PBP2"/>
    <property type="match status" value="1"/>
</dbReference>
<gene>
    <name evidence="11" type="ORF">HNR36_001227</name>
</gene>
<proteinExistence type="inferred from homology"/>
<evidence type="ECO:0000256" key="3">
    <source>
        <dbReference type="ARBA" id="ARBA00022448"/>
    </source>
</evidence>
<evidence type="ECO:0000313" key="12">
    <source>
        <dbReference type="Proteomes" id="UP000557217"/>
    </source>
</evidence>
<dbReference type="PROSITE" id="PS50928">
    <property type="entry name" value="ABC_TM1"/>
    <property type="match status" value="1"/>
</dbReference>
<keyword evidence="8 9" id="KW-0472">Membrane</keyword>
<accession>A0A840PVT3</accession>
<evidence type="ECO:0000256" key="1">
    <source>
        <dbReference type="ARBA" id="ARBA00004651"/>
    </source>
</evidence>
<evidence type="ECO:0000256" key="4">
    <source>
        <dbReference type="ARBA" id="ARBA00022475"/>
    </source>
</evidence>